<evidence type="ECO:0000313" key="6">
    <source>
        <dbReference type="EMBL" id="CDP33814.1"/>
    </source>
</evidence>
<protein>
    <submittedName>
        <fullName evidence="6">ARAD1A18128p</fullName>
    </submittedName>
</protein>
<keyword evidence="1" id="KW-0560">Oxidoreductase</keyword>
<organism evidence="6">
    <name type="scientific">Blastobotrys adeninivorans</name>
    <name type="common">Yeast</name>
    <name type="synonym">Arxula adeninivorans</name>
    <dbReference type="NCBI Taxonomy" id="409370"/>
    <lineage>
        <taxon>Eukaryota</taxon>
        <taxon>Fungi</taxon>
        <taxon>Dikarya</taxon>
        <taxon>Ascomycota</taxon>
        <taxon>Saccharomycotina</taxon>
        <taxon>Dipodascomycetes</taxon>
        <taxon>Dipodascales</taxon>
        <taxon>Trichomonascaceae</taxon>
        <taxon>Blastobotrys</taxon>
    </lineage>
</organism>
<reference evidence="6" key="1">
    <citation type="submission" date="2014-02" db="EMBL/GenBank/DDBJ databases">
        <authorList>
            <person name="Genoscope - CEA"/>
        </authorList>
    </citation>
    <scope>NUCLEOTIDE SEQUENCE</scope>
    <source>
        <strain evidence="6">LS3</strain>
    </source>
</reference>
<proteinExistence type="predicted"/>
<dbReference type="InterPro" id="IPR023210">
    <property type="entry name" value="NADP_OxRdtase_dom"/>
</dbReference>
<evidence type="ECO:0000256" key="2">
    <source>
        <dbReference type="PIRSR" id="PIRSR000097-1"/>
    </source>
</evidence>
<dbReference type="PhylomeDB" id="A0A060SZ73"/>
<dbReference type="GO" id="GO:0016616">
    <property type="term" value="F:oxidoreductase activity, acting on the CH-OH group of donors, NAD or NADP as acceptor"/>
    <property type="evidence" value="ECO:0007669"/>
    <property type="project" value="UniProtKB-ARBA"/>
</dbReference>
<dbReference type="SUPFAM" id="SSF51430">
    <property type="entry name" value="NAD(P)-linked oxidoreductase"/>
    <property type="match status" value="1"/>
</dbReference>
<feature type="binding site" evidence="3">
    <location>
        <position position="110"/>
    </location>
    <ligand>
        <name>substrate</name>
    </ligand>
</feature>
<feature type="site" description="Lowers pKa of active site Tyr" evidence="4">
    <location>
        <position position="79"/>
    </location>
</feature>
<name>A0A060SZ73_BLAAD</name>
<sequence>MTVDVTNIELAHSGSLSMPSVGMRCEILHVDDVYHAASQALKDGCRLLDTTWLYNNEEAVGRALKESGIGRDQVFLTAKLWSTFHRHPEKGLELSLKNLGTDYLDLFLVHWPVALKPDSENSLIPRRADGSRDVDTEWTLAQTWAKMQQLVDSGKVRAIGVANVASGQLEALLQAPTTTIKPAVVQVELHPFLPQKKLLEVAKANGIIVQGYCPTSSEMINLLNHPTLTRLATQHGATKGEILAAWMKYHGGAALLRKVRGKALPKLNEEEFGAIDGLYRKNKQVRILKPDWNVEGLYDELN</sequence>
<evidence type="ECO:0000256" key="1">
    <source>
        <dbReference type="ARBA" id="ARBA00023002"/>
    </source>
</evidence>
<dbReference type="PIRSF" id="PIRSF000097">
    <property type="entry name" value="AKR"/>
    <property type="match status" value="1"/>
</dbReference>
<gene>
    <name evidence="6" type="ORF">GNLVRS02_ARAD1A18128g</name>
</gene>
<accession>A0A060SZ73</accession>
<evidence type="ECO:0000256" key="3">
    <source>
        <dbReference type="PIRSR" id="PIRSR000097-2"/>
    </source>
</evidence>
<feature type="domain" description="NADP-dependent oxidoreductase" evidence="5">
    <location>
        <begin position="31"/>
        <end position="220"/>
    </location>
</feature>
<dbReference type="InterPro" id="IPR036812">
    <property type="entry name" value="NAD(P)_OxRdtase_dom_sf"/>
</dbReference>
<dbReference type="EMBL" id="HG937691">
    <property type="protein sequence ID" value="CDP33814.1"/>
    <property type="molecule type" value="Genomic_DNA"/>
</dbReference>
<reference evidence="6" key="2">
    <citation type="submission" date="2014-06" db="EMBL/GenBank/DDBJ databases">
        <title>The complete genome of Blastobotrys (Arxula) adeninivorans LS3 - a yeast of biotechnological interest.</title>
        <authorList>
            <person name="Kunze G."/>
            <person name="Gaillardin C."/>
            <person name="Czernicka M."/>
            <person name="Durrens P."/>
            <person name="Martin T."/>
            <person name="Boer E."/>
            <person name="Gabaldon T."/>
            <person name="Cruz J."/>
            <person name="Talla E."/>
            <person name="Marck C."/>
            <person name="Goffeau A."/>
            <person name="Barbe V."/>
            <person name="Baret P."/>
            <person name="Baronian K."/>
            <person name="Beier S."/>
            <person name="Bleykasten C."/>
            <person name="Bode R."/>
            <person name="Casaregola S."/>
            <person name="Despons L."/>
            <person name="Fairhead C."/>
            <person name="Giersberg M."/>
            <person name="Gierski P."/>
            <person name="Hahnel U."/>
            <person name="Hartmann A."/>
            <person name="Jankowska D."/>
            <person name="Jubin C."/>
            <person name="Jung P."/>
            <person name="Lafontaine I."/>
            <person name="Leh-Louis V."/>
            <person name="Lemaire M."/>
            <person name="Marcet-Houben M."/>
            <person name="Mascher M."/>
            <person name="Morel G."/>
            <person name="Richard G.-F."/>
            <person name="Riechen J."/>
            <person name="Sacerdot C."/>
            <person name="Sarkar A."/>
            <person name="Savel G."/>
            <person name="Schacherer J."/>
            <person name="Sherman D."/>
            <person name="Straub M.-L."/>
            <person name="Stein N."/>
            <person name="Thierry A."/>
            <person name="Trautwein-Schult A."/>
            <person name="Westhof E."/>
            <person name="Worch S."/>
            <person name="Dujon B."/>
            <person name="Souciet J.-L."/>
            <person name="Wincker P."/>
            <person name="Scholz U."/>
            <person name="Neuveglise N."/>
        </authorList>
    </citation>
    <scope>NUCLEOTIDE SEQUENCE</scope>
    <source>
        <strain evidence="6">LS3</strain>
    </source>
</reference>
<dbReference type="Pfam" id="PF00248">
    <property type="entry name" value="Aldo_ket_red"/>
    <property type="match status" value="1"/>
</dbReference>
<dbReference type="PANTHER" id="PTHR11732">
    <property type="entry name" value="ALDO/KETO REDUCTASE"/>
    <property type="match status" value="1"/>
</dbReference>
<dbReference type="InterPro" id="IPR020471">
    <property type="entry name" value="AKR"/>
</dbReference>
<dbReference type="AlphaFoldDB" id="A0A060SZ73"/>
<dbReference type="Gene3D" id="3.20.20.100">
    <property type="entry name" value="NADP-dependent oxidoreductase domain"/>
    <property type="match status" value="1"/>
</dbReference>
<evidence type="ECO:0000259" key="5">
    <source>
        <dbReference type="Pfam" id="PF00248"/>
    </source>
</evidence>
<dbReference type="PRINTS" id="PR00069">
    <property type="entry name" value="ALDKETRDTASE"/>
</dbReference>
<evidence type="ECO:0000256" key="4">
    <source>
        <dbReference type="PIRSR" id="PIRSR000097-3"/>
    </source>
</evidence>
<feature type="active site" description="Proton donor" evidence="2">
    <location>
        <position position="54"/>
    </location>
</feature>